<evidence type="ECO:0000313" key="5">
    <source>
        <dbReference type="EMBL" id="CCH42620.1"/>
    </source>
</evidence>
<evidence type="ECO:0000313" key="6">
    <source>
        <dbReference type="Proteomes" id="UP000009328"/>
    </source>
</evidence>
<feature type="domain" description="NADP-dependent oxidoreductase" evidence="4">
    <location>
        <begin position="22"/>
        <end position="267"/>
    </location>
</feature>
<proteinExistence type="predicted"/>
<dbReference type="Proteomes" id="UP000009328">
    <property type="component" value="Unassembled WGS sequence"/>
</dbReference>
<dbReference type="FunFam" id="3.20.20.100:FF:000002">
    <property type="entry name" value="2,5-diketo-D-gluconic acid reductase A"/>
    <property type="match status" value="1"/>
</dbReference>
<evidence type="ECO:0000256" key="3">
    <source>
        <dbReference type="PIRSR" id="PIRSR000097-3"/>
    </source>
</evidence>
<dbReference type="PANTHER" id="PTHR43827:SF13">
    <property type="entry name" value="ALDO_KETO REDUCTASE FAMILY PROTEIN"/>
    <property type="match status" value="1"/>
</dbReference>
<dbReference type="Pfam" id="PF00248">
    <property type="entry name" value="Aldo_ket_red"/>
    <property type="match status" value="1"/>
</dbReference>
<keyword evidence="6" id="KW-1185">Reference proteome</keyword>
<dbReference type="EC" id="1.1.1.-" evidence="5"/>
<evidence type="ECO:0000259" key="4">
    <source>
        <dbReference type="Pfam" id="PF00248"/>
    </source>
</evidence>
<keyword evidence="1 5" id="KW-0560">Oxidoreductase</keyword>
<dbReference type="PIRSF" id="PIRSF000097">
    <property type="entry name" value="AKR"/>
    <property type="match status" value="1"/>
</dbReference>
<feature type="site" description="Lowers pKa of active site Tyr" evidence="3">
    <location>
        <position position="80"/>
    </location>
</feature>
<dbReference type="InterPro" id="IPR036812">
    <property type="entry name" value="NAD(P)_OxRdtase_dom_sf"/>
</dbReference>
<feature type="active site" description="Proton donor" evidence="2">
    <location>
        <position position="49"/>
    </location>
</feature>
<dbReference type="InParanoid" id="K0KC20"/>
<reference evidence="5 6" key="1">
    <citation type="journal article" date="2012" name="Eukaryot. Cell">
        <title>Draft genome sequence of Wickerhamomyces ciferrii NRRL Y-1031 F-60-10.</title>
        <authorList>
            <person name="Schneider J."/>
            <person name="Andrea H."/>
            <person name="Blom J."/>
            <person name="Jaenicke S."/>
            <person name="Ruckert C."/>
            <person name="Schorsch C."/>
            <person name="Szczepanowski R."/>
            <person name="Farwick M."/>
            <person name="Goesmann A."/>
            <person name="Puhler A."/>
            <person name="Schaffer S."/>
            <person name="Tauch A."/>
            <person name="Kohler T."/>
            <person name="Brinkrolf K."/>
        </authorList>
    </citation>
    <scope>NUCLEOTIDE SEQUENCE [LARGE SCALE GENOMIC DNA]</scope>
    <source>
        <strain evidence="6">ATCC 14091 / BCRC 22168 / CBS 111 / JCM 3599 / NBRC 0793 / NRRL Y-1031 F-60-10</strain>
    </source>
</reference>
<dbReference type="GO" id="GO:0016616">
    <property type="term" value="F:oxidoreductase activity, acting on the CH-OH group of donors, NAD or NADP as acceptor"/>
    <property type="evidence" value="ECO:0007669"/>
    <property type="project" value="UniProtKB-ARBA"/>
</dbReference>
<accession>K0KC20</accession>
<comment type="caution">
    <text evidence="5">The sequence shown here is derived from an EMBL/GenBank/DDBJ whole genome shotgun (WGS) entry which is preliminary data.</text>
</comment>
<organism evidence="5 6">
    <name type="scientific">Wickerhamomyces ciferrii (strain ATCC 14091 / BCRC 22168 / CBS 111 / JCM 3599 / NBRC 0793 / NRRL Y-1031 F-60-10)</name>
    <name type="common">Yeast</name>
    <name type="synonym">Pichia ciferrii</name>
    <dbReference type="NCBI Taxonomy" id="1206466"/>
    <lineage>
        <taxon>Eukaryota</taxon>
        <taxon>Fungi</taxon>
        <taxon>Dikarya</taxon>
        <taxon>Ascomycota</taxon>
        <taxon>Saccharomycotina</taxon>
        <taxon>Saccharomycetes</taxon>
        <taxon>Phaffomycetales</taxon>
        <taxon>Wickerhamomycetaceae</taxon>
        <taxon>Wickerhamomyces</taxon>
    </lineage>
</organism>
<name>K0KC20_WICCF</name>
<dbReference type="EMBL" id="CAIF01000049">
    <property type="protein sequence ID" value="CCH42620.1"/>
    <property type="molecule type" value="Genomic_DNA"/>
</dbReference>
<dbReference type="STRING" id="1206466.K0KC20"/>
<dbReference type="InterPro" id="IPR020471">
    <property type="entry name" value="AKR"/>
</dbReference>
<dbReference type="PANTHER" id="PTHR43827">
    <property type="entry name" value="2,5-DIKETO-D-GLUCONIC ACID REDUCTASE"/>
    <property type="match status" value="1"/>
</dbReference>
<dbReference type="HOGENOM" id="CLU_023205_0_1_1"/>
<dbReference type="InterPro" id="IPR023210">
    <property type="entry name" value="NADP_OxRdtase_dom"/>
</dbReference>
<dbReference type="CDD" id="cd19071">
    <property type="entry name" value="AKR_AKR1-5-like"/>
    <property type="match status" value="1"/>
</dbReference>
<dbReference type="AlphaFoldDB" id="K0KC20"/>
<dbReference type="eggNOG" id="KOG1577">
    <property type="taxonomic scope" value="Eukaryota"/>
</dbReference>
<dbReference type="PROSITE" id="PS00063">
    <property type="entry name" value="ALDOKETO_REDUCTASE_3"/>
    <property type="match status" value="1"/>
</dbReference>
<dbReference type="InterPro" id="IPR018170">
    <property type="entry name" value="Aldo/ket_reductase_CS"/>
</dbReference>
<dbReference type="Gene3D" id="3.20.20.100">
    <property type="entry name" value="NADP-dependent oxidoreductase domain"/>
    <property type="match status" value="1"/>
</dbReference>
<protein>
    <submittedName>
        <fullName evidence="5">Aldo-keto reductase family 1 member</fullName>
        <ecNumber evidence="5">1.1.1.-</ecNumber>
    </submittedName>
</protein>
<evidence type="ECO:0000256" key="2">
    <source>
        <dbReference type="PIRSR" id="PIRSR000097-1"/>
    </source>
</evidence>
<evidence type="ECO:0000256" key="1">
    <source>
        <dbReference type="ARBA" id="ARBA00023002"/>
    </source>
</evidence>
<sequence>MSTYRTLKSGYKMPSLALGMYHIEPQQCTSIVKDALKIGYRGFDSAQFYKNEKRTFEAISQWIEEDPQKNKRDDLFFTTKLFDGVQGYDMAKKSISRTLDKAKQVGSYIDQALILSPQTNKEKRLETYRALQDLVKDGVVHSIGVANYGIPHIQELYDWDGLEIEPDVNQVELHPWLMRKELVDYCNNKEIQLVAYSPLAKGKKFNMDEKLTKLAKKYDKTQGQILIRWSIQQGFIPLPKTSNQERLLSNFDVFDWEINEADAEILDHPELYYVTGWDPTTYEDQ</sequence>
<gene>
    <name evidence="5" type="ORF">BN7_2164</name>
</gene>
<dbReference type="SUPFAM" id="SSF51430">
    <property type="entry name" value="NAD(P)-linked oxidoreductase"/>
    <property type="match status" value="1"/>
</dbReference>
<dbReference type="PRINTS" id="PR00069">
    <property type="entry name" value="ALDKETRDTASE"/>
</dbReference>